<proteinExistence type="inferred from homology"/>
<comment type="similarity">
    <text evidence="3">Belongs to the UPL family. K-HECT subfamily.</text>
</comment>
<dbReference type="PANTHER" id="PTHR45670">
    <property type="entry name" value="E3 UBIQUITIN-PROTEIN LIGASE TRIP12"/>
    <property type="match status" value="1"/>
</dbReference>
<dbReference type="InterPro" id="IPR057948">
    <property type="entry name" value="TPR_TRIP12_N"/>
</dbReference>
<sequence>MEITFWASNYNGNYVLGLKLQWNYVLGLEGLIFTFLPGAAIGGSSSGASGGALAGGMAGLVGAPTDSESEENEMGRLETLLASRGLPPSLFGALGPRMQHILHRSVSSSISSKAQQLLVGLQANGEESEQLQAVIEMCQLLVMGNEDTLAGFPIKQVTPALINLLRMEHNFDMVCVWVCVWVWVWVCGRERGGVGVCLGVCVCVCVWERVCVGVRERESLCVGMCVRERESECVSV</sequence>
<dbReference type="GO" id="GO:0061630">
    <property type="term" value="F:ubiquitin protein ligase activity"/>
    <property type="evidence" value="ECO:0007669"/>
    <property type="project" value="UniProtKB-UniRule"/>
</dbReference>
<dbReference type="GO" id="GO:0016607">
    <property type="term" value="C:nuclear speck"/>
    <property type="evidence" value="ECO:0007669"/>
    <property type="project" value="TreeGrafter"/>
</dbReference>
<feature type="domain" description="E3 ubiquitin-protein ligase TRIP12-like TPR repeats" evidence="4">
    <location>
        <begin position="102"/>
        <end position="175"/>
    </location>
</feature>
<dbReference type="EC" id="2.3.2.26" evidence="3"/>
<dbReference type="UniPathway" id="UPA00143"/>
<dbReference type="Proteomes" id="UP000770661">
    <property type="component" value="Unassembled WGS sequence"/>
</dbReference>
<dbReference type="PANTHER" id="PTHR45670:SF13">
    <property type="entry name" value="E3 UBIQUITIN-PROTEIN LIGASE TRIP12"/>
    <property type="match status" value="1"/>
</dbReference>
<evidence type="ECO:0000313" key="5">
    <source>
        <dbReference type="EMBL" id="KAG0699947.1"/>
    </source>
</evidence>
<evidence type="ECO:0000256" key="3">
    <source>
        <dbReference type="RuleBase" id="RU369009"/>
    </source>
</evidence>
<dbReference type="GO" id="GO:0006974">
    <property type="term" value="P:DNA damage response"/>
    <property type="evidence" value="ECO:0007669"/>
    <property type="project" value="TreeGrafter"/>
</dbReference>
<dbReference type="InterPro" id="IPR045322">
    <property type="entry name" value="HECTD1/TRIP12-like"/>
</dbReference>
<keyword evidence="2 3" id="KW-0808">Transferase</keyword>
<evidence type="ECO:0000259" key="4">
    <source>
        <dbReference type="Pfam" id="PF25579"/>
    </source>
</evidence>
<evidence type="ECO:0000256" key="1">
    <source>
        <dbReference type="ARBA" id="ARBA00004906"/>
    </source>
</evidence>
<comment type="catalytic activity">
    <reaction evidence="3">
        <text>S-ubiquitinyl-[E2 ubiquitin-conjugating enzyme]-L-cysteine + [acceptor protein]-L-lysine = [E2 ubiquitin-conjugating enzyme]-L-cysteine + N(6)-ubiquitinyl-[acceptor protein]-L-lysine.</text>
        <dbReference type="EC" id="2.3.2.26"/>
    </reaction>
</comment>
<dbReference type="GO" id="GO:0000209">
    <property type="term" value="P:protein polyubiquitination"/>
    <property type="evidence" value="ECO:0007669"/>
    <property type="project" value="TreeGrafter"/>
</dbReference>
<keyword evidence="6" id="KW-1185">Reference proteome</keyword>
<accession>A0A8J8WAY2</accession>
<organism evidence="5 6">
    <name type="scientific">Chionoecetes opilio</name>
    <name type="common">Atlantic snow crab</name>
    <name type="synonym">Cancer opilio</name>
    <dbReference type="NCBI Taxonomy" id="41210"/>
    <lineage>
        <taxon>Eukaryota</taxon>
        <taxon>Metazoa</taxon>
        <taxon>Ecdysozoa</taxon>
        <taxon>Arthropoda</taxon>
        <taxon>Crustacea</taxon>
        <taxon>Multicrustacea</taxon>
        <taxon>Malacostraca</taxon>
        <taxon>Eumalacostraca</taxon>
        <taxon>Eucarida</taxon>
        <taxon>Decapoda</taxon>
        <taxon>Pleocyemata</taxon>
        <taxon>Brachyura</taxon>
        <taxon>Eubrachyura</taxon>
        <taxon>Majoidea</taxon>
        <taxon>Majidae</taxon>
        <taxon>Chionoecetes</taxon>
    </lineage>
</organism>
<dbReference type="AlphaFoldDB" id="A0A8J8WAY2"/>
<dbReference type="OrthoDB" id="271273at2759"/>
<evidence type="ECO:0000313" key="6">
    <source>
        <dbReference type="Proteomes" id="UP000770661"/>
    </source>
</evidence>
<name>A0A8J8WAY2_CHIOP</name>
<comment type="function">
    <text evidence="3">E3 ubiquitin-protein ligase which accepts ubiquitin from an E2 ubiquitin-conjugating enzyme in the form of a thioester and then directly transfers the ubiquitin to targeted substrates.</text>
</comment>
<gene>
    <name evidence="5" type="primary">TRIP12</name>
    <name evidence="5" type="ORF">GWK47_025717</name>
</gene>
<evidence type="ECO:0000256" key="2">
    <source>
        <dbReference type="ARBA" id="ARBA00022679"/>
    </source>
</evidence>
<comment type="caution">
    <text evidence="5">The sequence shown here is derived from an EMBL/GenBank/DDBJ whole genome shotgun (WGS) entry which is preliminary data.</text>
</comment>
<comment type="pathway">
    <text evidence="1 3">Protein modification; protein ubiquitination.</text>
</comment>
<reference evidence="5" key="1">
    <citation type="submission" date="2020-07" db="EMBL/GenBank/DDBJ databases">
        <title>The High-quality genome of the commercially important snow crab, Chionoecetes opilio.</title>
        <authorList>
            <person name="Jeong J.-H."/>
            <person name="Ryu S."/>
        </authorList>
    </citation>
    <scope>NUCLEOTIDE SEQUENCE</scope>
    <source>
        <strain evidence="5">MADBK_172401_WGS</strain>
        <tissue evidence="5">Digestive gland</tissue>
    </source>
</reference>
<dbReference type="GO" id="GO:0043161">
    <property type="term" value="P:proteasome-mediated ubiquitin-dependent protein catabolic process"/>
    <property type="evidence" value="ECO:0007669"/>
    <property type="project" value="TreeGrafter"/>
</dbReference>
<dbReference type="Pfam" id="PF25579">
    <property type="entry name" value="TPR_TRIP12_N"/>
    <property type="match status" value="1"/>
</dbReference>
<dbReference type="InterPro" id="IPR011989">
    <property type="entry name" value="ARM-like"/>
</dbReference>
<dbReference type="Gene3D" id="1.25.10.10">
    <property type="entry name" value="Leucine-rich Repeat Variant"/>
    <property type="match status" value="1"/>
</dbReference>
<keyword evidence="3" id="KW-0833">Ubl conjugation pathway</keyword>
<dbReference type="EMBL" id="JACEEZ010025533">
    <property type="protein sequence ID" value="KAG0699947.1"/>
    <property type="molecule type" value="Genomic_DNA"/>
</dbReference>
<protein>
    <recommendedName>
        <fullName evidence="3">E3 ubiquitin-protein ligase</fullName>
        <ecNumber evidence="3">2.3.2.26</ecNumber>
    </recommendedName>
</protein>